<name>A0A8J6B6X2_9EUKA</name>
<feature type="region of interest" description="Disordered" evidence="2">
    <location>
        <begin position="868"/>
        <end position="916"/>
    </location>
</feature>
<dbReference type="Proteomes" id="UP000717585">
    <property type="component" value="Unassembled WGS sequence"/>
</dbReference>
<evidence type="ECO:0000256" key="1">
    <source>
        <dbReference type="SAM" id="Coils"/>
    </source>
</evidence>
<sequence>MDIKSALEGANTEIGALNKDDILVLLAELERERAVEIQAKEALAKAQTTLNEMEYAQIETLKKTKQDELAQLEQERAQIEARERELLDLVSSIEHDLMDQRENFGLSKTQFKAYSAASNPIMDTIQSALDERTQQTITQAREAGARLRDLEQQRLEQERALEQADSHPDPPDSRGQTPRMMERELQIAEEDLAAMEKELADGIEYRPVSPVDSMKSDDMPSRSPSIMTHSEPNTPPPASTTNPLLDMFRTQAQQTPQLATLLPMVEAMLSQPATGGIQGQVTSGNSAVYGMPGYPGMGAMMPFGQMSGYGGIGGMDPMTMAMVMKAQEDNRALRTRLEQLARTKKESDRDRKRDELEAMVRKMAGRLGLQSRSAGNDSDDSGSDSDSALYRRKRREKPVSPRTAALKQVEEMKLELEKRRLEVQLAKENLERDQVIQAIELEKEKRQKAAALEREVLASRLRKLDAKITGPAGPALEPFTFPNVEYFPEEGFTFFIDFVANLPGKLRAFDTAVGVFRHTGAGGVEQVLAPYVIGKTDGTVEQVGSDLLVRATIGKLIRGVRPRPNLTMVIELAHMKNKTRMGIAWTSFELFNSEGGLNVGAKRLSLLRTPVDVNLTEATMKTSPKLLSDVTVLFRIGHGQFHGTMSSWQISNAMTSLYRGGPSNTTASPAGATTEVGRGTRSRAVSIAGSHPPSPKPGTPQASRSPSPSVVETRQALINATVLSIAPYNGPAIDPSKKGRWSARLHFEVVCLNQSGKVVEGASRGLARPVVTSIPIMKKRVKKHDLGDQCTASFPGVLMPDTPGMALGLRISLKATDGRQEIEHFKALALLAQGSNETQLAVTDVSGNFKHGSITLNVSMVETVVPISSRRSSRSARRSARDHDAMNVESLTIPEHTAESPSVTREGSVASVEAETPKPVSVMSKFKAATGKINTAAAISRSSSRKEFEAAEPSAHSPTAGGPRIPREVLQPDQRMMAPLDRDPQPIPATKAVWTDVKETAPAASPGAVEVCVDRVQWLPANCKLARVTLLILSQNSPTPLARTRAVCDPASPANSPTLLRSCRLILRSPPPVTALLLAIIETLDVATNEARFLGLAARRLYTPSEGIDQGCFVDPVHFIMAPDLEAIRTAPCVPGMMAIWRVRGLPDSAFDGLADGMTAREMPRLTVSEELADLYPVPASPPAYPDGYNNSAFTPSDVSKRAMAVRAMAPTKTCREVAGLEVDEAVWEEEVDALFTEPSQVLMGIPPLSLNASLPHRGDAPVTVYVDSLSFMGKWPKNTIAPKVLVAAGPPFELYYLGWDRAKAVADWTTAHLMTASSTQKSVSFESQPMRFHLGIDSPAFVFQLFAVTMTKGDIAVVTVGWGLADPIDQGGAIVSGVTAVEIFEGDPPEDVTSGAMLDVSKIRETAKGVGVVYTRIVEPASLELGPIDQIFPPYVAESKGKSKSWSSLSTLTEVTDTANPAFEDWLEERFPPSVTNRGV</sequence>
<protein>
    <submittedName>
        <fullName evidence="3">Chromosome partition protein Smc</fullName>
    </submittedName>
</protein>
<feature type="compositionally biased region" description="Basic and acidic residues" evidence="2">
    <location>
        <begin position="158"/>
        <end position="172"/>
    </location>
</feature>
<comment type="caution">
    <text evidence="3">The sequence shown here is derived from an EMBL/GenBank/DDBJ whole genome shotgun (WGS) entry which is preliminary data.</text>
</comment>
<feature type="coiled-coil region" evidence="1">
    <location>
        <begin position="406"/>
        <end position="455"/>
    </location>
</feature>
<feature type="region of interest" description="Disordered" evidence="2">
    <location>
        <begin position="937"/>
        <end position="967"/>
    </location>
</feature>
<feature type="region of interest" description="Disordered" evidence="2">
    <location>
        <begin position="685"/>
        <end position="711"/>
    </location>
</feature>
<feature type="region of interest" description="Disordered" evidence="2">
    <location>
        <begin position="363"/>
        <end position="403"/>
    </location>
</feature>
<feature type="coiled-coil region" evidence="1">
    <location>
        <begin position="26"/>
        <end position="89"/>
    </location>
</feature>
<gene>
    <name evidence="3" type="ORF">J8273_4430</name>
</gene>
<evidence type="ECO:0000256" key="2">
    <source>
        <dbReference type="SAM" id="MobiDB-lite"/>
    </source>
</evidence>
<feature type="compositionally biased region" description="Polar residues" evidence="2">
    <location>
        <begin position="700"/>
        <end position="711"/>
    </location>
</feature>
<keyword evidence="4" id="KW-1185">Reference proteome</keyword>
<keyword evidence="1" id="KW-0175">Coiled coil</keyword>
<feature type="compositionally biased region" description="Polar residues" evidence="2">
    <location>
        <begin position="222"/>
        <end position="231"/>
    </location>
</feature>
<organism evidence="3 4">
    <name type="scientific">Carpediemonas membranifera</name>
    <dbReference type="NCBI Taxonomy" id="201153"/>
    <lineage>
        <taxon>Eukaryota</taxon>
        <taxon>Metamonada</taxon>
        <taxon>Carpediemonas-like organisms</taxon>
        <taxon>Carpediemonas</taxon>
    </lineage>
</organism>
<feature type="region of interest" description="Disordered" evidence="2">
    <location>
        <begin position="158"/>
        <end position="178"/>
    </location>
</feature>
<evidence type="ECO:0000313" key="4">
    <source>
        <dbReference type="Proteomes" id="UP000717585"/>
    </source>
</evidence>
<feature type="coiled-coil region" evidence="1">
    <location>
        <begin position="323"/>
        <end position="357"/>
    </location>
</feature>
<proteinExistence type="predicted"/>
<evidence type="ECO:0000313" key="3">
    <source>
        <dbReference type="EMBL" id="KAG9394067.1"/>
    </source>
</evidence>
<dbReference type="EMBL" id="JAHDYR010000017">
    <property type="protein sequence ID" value="KAG9394067.1"/>
    <property type="molecule type" value="Genomic_DNA"/>
</dbReference>
<accession>A0A8J6B6X2</accession>
<feature type="region of interest" description="Disordered" evidence="2">
    <location>
        <begin position="203"/>
        <end position="238"/>
    </location>
</feature>
<reference evidence="3" key="1">
    <citation type="submission" date="2021-05" db="EMBL/GenBank/DDBJ databases">
        <title>A free-living protist that lacks canonical eukaryotic 1 DNA replication and segregation systems.</title>
        <authorList>
            <person name="Salas-Leiva D.E."/>
            <person name="Tromer E.C."/>
            <person name="Curtis B.A."/>
            <person name="Jerlstrom-Hultqvist J."/>
            <person name="Kolisko M."/>
            <person name="Yi Z."/>
            <person name="Salas-Leiva J.S."/>
            <person name="Gallot-Lavallee L."/>
            <person name="Kops G.J.P.L."/>
            <person name="Archibald J.M."/>
            <person name="Simpson A.G.B."/>
            <person name="Roger A.J."/>
        </authorList>
    </citation>
    <scope>NUCLEOTIDE SEQUENCE</scope>
    <source>
        <strain evidence="3">BICM</strain>
    </source>
</reference>